<dbReference type="AlphaFoldDB" id="A0A1H9NDY4"/>
<dbReference type="OrthoDB" id="6190762at2"/>
<dbReference type="CDD" id="cd09117">
    <property type="entry name" value="PLDc_Bfil_DEXD_like"/>
    <property type="match status" value="1"/>
</dbReference>
<protein>
    <recommendedName>
        <fullName evidence="5">Phospholipase D-like domain-containing protein</fullName>
    </recommendedName>
</protein>
<dbReference type="RefSeq" id="WP_074777332.1">
    <property type="nucleotide sequence ID" value="NZ_FOGN01000001.1"/>
</dbReference>
<dbReference type="Gene3D" id="3.30.870.10">
    <property type="entry name" value="Endonuclease Chain A"/>
    <property type="match status" value="1"/>
</dbReference>
<dbReference type="SUPFAM" id="SSF56024">
    <property type="entry name" value="Phospholipase D/nuclease"/>
    <property type="match status" value="1"/>
</dbReference>
<gene>
    <name evidence="2" type="ORF">SAMN04487855_1375</name>
    <name evidence="1" type="ORF">SAMN05216589_0249</name>
</gene>
<dbReference type="STRING" id="653930.SAMN05216589_0249"/>
<evidence type="ECO:0008006" key="5">
    <source>
        <dbReference type="Google" id="ProtNLM"/>
    </source>
</evidence>
<dbReference type="Proteomes" id="UP000186599">
    <property type="component" value="Unassembled WGS sequence"/>
</dbReference>
<proteinExistence type="predicted"/>
<evidence type="ECO:0000313" key="4">
    <source>
        <dbReference type="Proteomes" id="UP000186904"/>
    </source>
</evidence>
<evidence type="ECO:0000313" key="3">
    <source>
        <dbReference type="Proteomes" id="UP000186599"/>
    </source>
</evidence>
<reference evidence="3 4" key="1">
    <citation type="submission" date="2016-10" db="EMBL/GenBank/DDBJ databases">
        <authorList>
            <person name="de Groot N.N."/>
        </authorList>
    </citation>
    <scope>NUCLEOTIDE SEQUENCE [LARGE SCALE GENOMIC DNA]</scope>
    <source>
        <strain evidence="2 3">CGMCC 1.9095</strain>
        <strain evidence="1 4">DSM 22558</strain>
    </source>
</reference>
<dbReference type="EMBL" id="FOUA01000001">
    <property type="protein sequence ID" value="SFL81811.1"/>
    <property type="molecule type" value="Genomic_DNA"/>
</dbReference>
<sequence>MDVKFLSASQTQTTLIALVESCESMQWAVAWATENAVFDAAMKNSSKFEHFVVGTHMFQTQPEVLDRAASLAAAAVVPPTGDLFHPKVYLFRNGRRIRCVIGSPNLTKAAMNRNIEASVLLDGSSDDTALAELSHFVADAWQGAEDISHEFLYRYRHQYAAKAAAREELARFADVRPPSKPNSKRAPHDMSWTDYLVQVRSSSHPSAHLFEERLEVLNKARALFTTGIPYAKWGLDDRKLVAGTLGRKKSQQPGVDYGLFGSMGASGTFSNLIIESPTGLSDALDFIPLMGAVTQDDYDRYCKAFIAAFDPNGRVGGLPTATRLLAMKRADTFVCIDSANRKDLCENFGVSPSTTNLENYWQRIIEPMHGDAWWRHPQPRNVAEAEIWLGRAALLDAIYYTPS</sequence>
<name>A0A1H9NDY4_9GAMM</name>
<organism evidence="1 4">
    <name type="scientific">Halopseudomonas bauzanensis</name>
    <dbReference type="NCBI Taxonomy" id="653930"/>
    <lineage>
        <taxon>Bacteria</taxon>
        <taxon>Pseudomonadati</taxon>
        <taxon>Pseudomonadota</taxon>
        <taxon>Gammaproteobacteria</taxon>
        <taxon>Pseudomonadales</taxon>
        <taxon>Pseudomonadaceae</taxon>
        <taxon>Halopseudomonas</taxon>
    </lineage>
</organism>
<evidence type="ECO:0000313" key="1">
    <source>
        <dbReference type="EMBL" id="SER34132.1"/>
    </source>
</evidence>
<dbReference type="Proteomes" id="UP000186904">
    <property type="component" value="Unassembled WGS sequence"/>
</dbReference>
<accession>A0A1H9NDY4</accession>
<keyword evidence="3" id="KW-1185">Reference proteome</keyword>
<evidence type="ECO:0000313" key="2">
    <source>
        <dbReference type="EMBL" id="SFL81811.1"/>
    </source>
</evidence>
<dbReference type="EMBL" id="FOGN01000001">
    <property type="protein sequence ID" value="SER34132.1"/>
    <property type="molecule type" value="Genomic_DNA"/>
</dbReference>